<feature type="compositionally biased region" description="Polar residues" evidence="1">
    <location>
        <begin position="206"/>
        <end position="215"/>
    </location>
</feature>
<reference evidence="2 3" key="1">
    <citation type="submission" date="2019-02" db="EMBL/GenBank/DDBJ databases">
        <title>Arundinibacter roseus gen. nov., sp. nov., a new member of the family Cytophagaceae.</title>
        <authorList>
            <person name="Szuroczki S."/>
            <person name="Khayer B."/>
            <person name="Sproer C."/>
            <person name="Toumi M."/>
            <person name="Szabo A."/>
            <person name="Felfoldi T."/>
            <person name="Schumann P."/>
            <person name="Toth E."/>
        </authorList>
    </citation>
    <scope>NUCLEOTIDE SEQUENCE [LARGE SCALE GENOMIC DNA]</scope>
    <source>
        <strain evidence="2 3">DMA-k-7a</strain>
    </source>
</reference>
<comment type="caution">
    <text evidence="2">The sequence shown here is derived from an EMBL/GenBank/DDBJ whole genome shotgun (WGS) entry which is preliminary data.</text>
</comment>
<gene>
    <name evidence="2" type="ORF">EZE20_11915</name>
</gene>
<feature type="region of interest" description="Disordered" evidence="1">
    <location>
        <begin position="198"/>
        <end position="231"/>
    </location>
</feature>
<dbReference type="RefSeq" id="WP_132117883.1">
    <property type="nucleotide sequence ID" value="NZ_SMJU01000007.1"/>
</dbReference>
<sequence length="497" mass="57500">MSRLIRIETSDAYSRFLNAFRQYNANCPVETHERKRTTKDGDAFTQTVPRKVGILKESLKVTFYNVLTEYIYAYNTSMKNMPEGMYTQADPPGVLTNCVHLAWLCDCSDRTVRNHLDRLRELGFIRTKFRGRKHDFQLWISSEILFGGEGENFEKMPQNGLPEGVSKNFPPNNTHREYIEKEKGNADLLIKHGENIYGERGRTDQGDTAPSNASENAELEVQRGRGSGGGRGEIVAANAEMRQSRANEMLSKRNPRTPRNLHPRLREMLVEFWLYAWKVVYTGRDFSHEQQEKAMLAIMAGVYNNFSPARSEAEWVDFQTYQLGKLDKAARYYDHHPDAYKPDPYAVQVAGKGYFDAENVKGFIGIDAWVKKDALKDLNNKAAYAERKEAKIRRCEGLLRTARRDFEKLHAGIKPRKEVAEKTEIGLFQYWKVIMEAQGDAWLRKFASQYIEQKGKNFEPPKYLKSKRLRYKAGEMKQEVVVYVEDYMNDGEGYYTE</sequence>
<evidence type="ECO:0000313" key="2">
    <source>
        <dbReference type="EMBL" id="TDB64383.1"/>
    </source>
</evidence>
<dbReference type="OrthoDB" id="865169at2"/>
<keyword evidence="3" id="KW-1185">Reference proteome</keyword>
<proteinExistence type="predicted"/>
<protein>
    <recommendedName>
        <fullName evidence="4">Helix-turn-helix domain-containing protein</fullName>
    </recommendedName>
</protein>
<evidence type="ECO:0008006" key="4">
    <source>
        <dbReference type="Google" id="ProtNLM"/>
    </source>
</evidence>
<accession>A0A4R4KA21</accession>
<dbReference type="Proteomes" id="UP000295706">
    <property type="component" value="Unassembled WGS sequence"/>
</dbReference>
<dbReference type="EMBL" id="SMJU01000007">
    <property type="protein sequence ID" value="TDB64383.1"/>
    <property type="molecule type" value="Genomic_DNA"/>
</dbReference>
<dbReference type="AlphaFoldDB" id="A0A4R4KA21"/>
<evidence type="ECO:0000256" key="1">
    <source>
        <dbReference type="SAM" id="MobiDB-lite"/>
    </source>
</evidence>
<name>A0A4R4KA21_9BACT</name>
<organism evidence="2 3">
    <name type="scientific">Arundinibacter roseus</name>
    <dbReference type="NCBI Taxonomy" id="2070510"/>
    <lineage>
        <taxon>Bacteria</taxon>
        <taxon>Pseudomonadati</taxon>
        <taxon>Bacteroidota</taxon>
        <taxon>Cytophagia</taxon>
        <taxon>Cytophagales</taxon>
        <taxon>Spirosomataceae</taxon>
        <taxon>Arundinibacter</taxon>
    </lineage>
</organism>
<evidence type="ECO:0000313" key="3">
    <source>
        <dbReference type="Proteomes" id="UP000295706"/>
    </source>
</evidence>